<dbReference type="PROSITE" id="PS51257">
    <property type="entry name" value="PROKAR_LIPOPROTEIN"/>
    <property type="match status" value="1"/>
</dbReference>
<dbReference type="AlphaFoldDB" id="A0A916RV76"/>
<organism evidence="2 3">
    <name type="scientific">Nitratireductor aestuarii</name>
    <dbReference type="NCBI Taxonomy" id="1735103"/>
    <lineage>
        <taxon>Bacteria</taxon>
        <taxon>Pseudomonadati</taxon>
        <taxon>Pseudomonadota</taxon>
        <taxon>Alphaproteobacteria</taxon>
        <taxon>Hyphomicrobiales</taxon>
        <taxon>Phyllobacteriaceae</taxon>
        <taxon>Nitratireductor</taxon>
    </lineage>
</organism>
<dbReference type="EMBL" id="BMIF01000008">
    <property type="protein sequence ID" value="GGA72758.1"/>
    <property type="molecule type" value="Genomic_DNA"/>
</dbReference>
<evidence type="ECO:0000313" key="2">
    <source>
        <dbReference type="EMBL" id="GGA72758.1"/>
    </source>
</evidence>
<sequence>MSVKLGATAFAILATAALAGCQQGASSSEATLEAGQVRESELRAYCPRPALRDGTAYLQQYERGGQDDPNRLIFQAVISDTTRTCTTNEGSGVVNVVAAGRIVPGPKGRTGAVTLPIRVVAMRGEQVLYSQLIRHQVNVADTSGATQFFLSDPNVVIPGGIDRSVQIVIGFDEGPGR</sequence>
<comment type="caution">
    <text evidence="2">The sequence shown here is derived from an EMBL/GenBank/DDBJ whole genome shotgun (WGS) entry which is preliminary data.</text>
</comment>
<accession>A0A916RV76</accession>
<reference evidence="2" key="1">
    <citation type="journal article" date="2014" name="Int. J. Syst. Evol. Microbiol.">
        <title>Complete genome sequence of Corynebacterium casei LMG S-19264T (=DSM 44701T), isolated from a smear-ripened cheese.</title>
        <authorList>
            <consortium name="US DOE Joint Genome Institute (JGI-PGF)"/>
            <person name="Walter F."/>
            <person name="Albersmeier A."/>
            <person name="Kalinowski J."/>
            <person name="Ruckert C."/>
        </authorList>
    </citation>
    <scope>NUCLEOTIDE SEQUENCE</scope>
    <source>
        <strain evidence="2">CGMCC 1.15320</strain>
    </source>
</reference>
<gene>
    <name evidence="2" type="ORF">GCM10011385_28320</name>
</gene>
<keyword evidence="1" id="KW-0732">Signal</keyword>
<keyword evidence="3" id="KW-1185">Reference proteome</keyword>
<protein>
    <recommendedName>
        <fullName evidence="4">Lipoprotein</fullName>
    </recommendedName>
</protein>
<feature type="chain" id="PRO_5037610281" description="Lipoprotein" evidence="1">
    <location>
        <begin position="20"/>
        <end position="177"/>
    </location>
</feature>
<evidence type="ECO:0008006" key="4">
    <source>
        <dbReference type="Google" id="ProtNLM"/>
    </source>
</evidence>
<dbReference type="RefSeq" id="WP_188721727.1">
    <property type="nucleotide sequence ID" value="NZ_BMIF01000008.1"/>
</dbReference>
<evidence type="ECO:0000256" key="1">
    <source>
        <dbReference type="SAM" id="SignalP"/>
    </source>
</evidence>
<evidence type="ECO:0000313" key="3">
    <source>
        <dbReference type="Proteomes" id="UP000636264"/>
    </source>
</evidence>
<name>A0A916RV76_9HYPH</name>
<reference evidence="2" key="2">
    <citation type="submission" date="2020-09" db="EMBL/GenBank/DDBJ databases">
        <authorList>
            <person name="Sun Q."/>
            <person name="Zhou Y."/>
        </authorList>
    </citation>
    <scope>NUCLEOTIDE SEQUENCE</scope>
    <source>
        <strain evidence="2">CGMCC 1.15320</strain>
    </source>
</reference>
<proteinExistence type="predicted"/>
<feature type="signal peptide" evidence="1">
    <location>
        <begin position="1"/>
        <end position="19"/>
    </location>
</feature>
<dbReference type="Proteomes" id="UP000636264">
    <property type="component" value="Unassembled WGS sequence"/>
</dbReference>